<evidence type="ECO:0000256" key="1">
    <source>
        <dbReference type="SAM" id="MobiDB-lite"/>
    </source>
</evidence>
<feature type="region of interest" description="Disordered" evidence="1">
    <location>
        <begin position="1"/>
        <end position="28"/>
    </location>
</feature>
<reference evidence="2" key="1">
    <citation type="submission" date="2014-11" db="EMBL/GenBank/DDBJ databases">
        <authorList>
            <person name="Amaro Gonzalez C."/>
        </authorList>
    </citation>
    <scope>NUCLEOTIDE SEQUENCE</scope>
</reference>
<protein>
    <submittedName>
        <fullName evidence="2">Uncharacterized protein</fullName>
    </submittedName>
</protein>
<dbReference type="EMBL" id="GBXM01096353">
    <property type="protein sequence ID" value="JAH12224.1"/>
    <property type="molecule type" value="Transcribed_RNA"/>
</dbReference>
<sequence length="28" mass="2759">MSPVASSHSSCLGSASSPVATHHPAESH</sequence>
<feature type="compositionally biased region" description="Low complexity" evidence="1">
    <location>
        <begin position="1"/>
        <end position="17"/>
    </location>
</feature>
<proteinExistence type="predicted"/>
<evidence type="ECO:0000313" key="2">
    <source>
        <dbReference type="EMBL" id="JAH12224.1"/>
    </source>
</evidence>
<name>A0A0E9Q662_ANGAN</name>
<reference evidence="2" key="2">
    <citation type="journal article" date="2015" name="Fish Shellfish Immunol.">
        <title>Early steps in the European eel (Anguilla anguilla)-Vibrio vulnificus interaction in the gills: Role of the RtxA13 toxin.</title>
        <authorList>
            <person name="Callol A."/>
            <person name="Pajuelo D."/>
            <person name="Ebbesson L."/>
            <person name="Teles M."/>
            <person name="MacKenzie S."/>
            <person name="Amaro C."/>
        </authorList>
    </citation>
    <scope>NUCLEOTIDE SEQUENCE</scope>
</reference>
<accession>A0A0E9Q662</accession>
<organism evidence="2">
    <name type="scientific">Anguilla anguilla</name>
    <name type="common">European freshwater eel</name>
    <name type="synonym">Muraena anguilla</name>
    <dbReference type="NCBI Taxonomy" id="7936"/>
    <lineage>
        <taxon>Eukaryota</taxon>
        <taxon>Metazoa</taxon>
        <taxon>Chordata</taxon>
        <taxon>Craniata</taxon>
        <taxon>Vertebrata</taxon>
        <taxon>Euteleostomi</taxon>
        <taxon>Actinopterygii</taxon>
        <taxon>Neopterygii</taxon>
        <taxon>Teleostei</taxon>
        <taxon>Anguilliformes</taxon>
        <taxon>Anguillidae</taxon>
        <taxon>Anguilla</taxon>
    </lineage>
</organism>
<dbReference type="AlphaFoldDB" id="A0A0E9Q662"/>